<dbReference type="GO" id="GO:0008270">
    <property type="term" value="F:zinc ion binding"/>
    <property type="evidence" value="ECO:0007669"/>
    <property type="project" value="UniProtKB-UniRule"/>
</dbReference>
<dbReference type="Gene3D" id="3.40.390.10">
    <property type="entry name" value="Collagenase (Catalytic Domain)"/>
    <property type="match status" value="1"/>
</dbReference>
<comment type="cofactor">
    <cofactor evidence="7 8">
        <name>Zn(2+)</name>
        <dbReference type="ChEBI" id="CHEBI:29105"/>
    </cofactor>
    <text evidence="7 8">Binds 1 zinc ion per subunit.</text>
</comment>
<proteinExistence type="predicted"/>
<dbReference type="GO" id="GO:0004222">
    <property type="term" value="F:metalloendopeptidase activity"/>
    <property type="evidence" value="ECO:0007669"/>
    <property type="project" value="UniProtKB-UniRule"/>
</dbReference>
<evidence type="ECO:0000256" key="4">
    <source>
        <dbReference type="ARBA" id="ARBA00022833"/>
    </source>
</evidence>
<keyword evidence="4 7" id="KW-0862">Zinc</keyword>
<dbReference type="SMART" id="SM00235">
    <property type="entry name" value="ZnMc"/>
    <property type="match status" value="1"/>
</dbReference>
<dbReference type="PROSITE" id="PS51864">
    <property type="entry name" value="ASTACIN"/>
    <property type="match status" value="1"/>
</dbReference>
<dbReference type="SUPFAM" id="SSF55486">
    <property type="entry name" value="Metalloproteases ('zincins'), catalytic domain"/>
    <property type="match status" value="1"/>
</dbReference>
<evidence type="ECO:0000313" key="10">
    <source>
        <dbReference type="Proteomes" id="UP000887566"/>
    </source>
</evidence>
<name>A0A914XFM4_9BILA</name>
<evidence type="ECO:0000256" key="3">
    <source>
        <dbReference type="ARBA" id="ARBA00022801"/>
    </source>
</evidence>
<comment type="caution">
    <text evidence="7">Lacks conserved residue(s) required for the propagation of feature annotation.</text>
</comment>
<keyword evidence="5 7" id="KW-0482">Metalloprotease</keyword>
<dbReference type="AlphaFoldDB" id="A0A914XFM4"/>
<keyword evidence="1 7" id="KW-0645">Protease</keyword>
<keyword evidence="10" id="KW-1185">Reference proteome</keyword>
<keyword evidence="2 7" id="KW-0479">Metal-binding</keyword>
<evidence type="ECO:0000313" key="11">
    <source>
        <dbReference type="WBParaSite" id="PSAMB.scaffold7499size7545.g30142.t1"/>
    </source>
</evidence>
<dbReference type="InterPro" id="IPR001506">
    <property type="entry name" value="Peptidase_M12A"/>
</dbReference>
<accession>A0A914XFM4</accession>
<organism evidence="10 11">
    <name type="scientific">Plectus sambesii</name>
    <dbReference type="NCBI Taxonomy" id="2011161"/>
    <lineage>
        <taxon>Eukaryota</taxon>
        <taxon>Metazoa</taxon>
        <taxon>Ecdysozoa</taxon>
        <taxon>Nematoda</taxon>
        <taxon>Chromadorea</taxon>
        <taxon>Plectida</taxon>
        <taxon>Plectina</taxon>
        <taxon>Plectoidea</taxon>
        <taxon>Plectidae</taxon>
        <taxon>Plectus</taxon>
    </lineage>
</organism>
<dbReference type="PANTHER" id="PTHR10127">
    <property type="entry name" value="DISCOIDIN, CUB, EGF, LAMININ , AND ZINC METALLOPROTEASE DOMAIN CONTAINING"/>
    <property type="match status" value="1"/>
</dbReference>
<evidence type="ECO:0000256" key="5">
    <source>
        <dbReference type="ARBA" id="ARBA00023049"/>
    </source>
</evidence>
<evidence type="ECO:0000256" key="7">
    <source>
        <dbReference type="PROSITE-ProRule" id="PRU01211"/>
    </source>
</evidence>
<feature type="binding site" evidence="7">
    <location>
        <position position="160"/>
    </location>
    <ligand>
        <name>Zn(2+)</name>
        <dbReference type="ChEBI" id="CHEBI:29105"/>
        <note>catalytic</note>
    </ligand>
</feature>
<feature type="signal peptide" evidence="8">
    <location>
        <begin position="1"/>
        <end position="20"/>
    </location>
</feature>
<dbReference type="EC" id="3.4.24.-" evidence="8"/>
<keyword evidence="8" id="KW-0732">Signal</keyword>
<dbReference type="InterPro" id="IPR006026">
    <property type="entry name" value="Peptidase_Metallo"/>
</dbReference>
<dbReference type="WBParaSite" id="PSAMB.scaffold7499size7545.g30142.t1">
    <property type="protein sequence ID" value="PSAMB.scaffold7499size7545.g30142.t1"/>
    <property type="gene ID" value="PSAMB.scaffold7499size7545.g30142"/>
</dbReference>
<evidence type="ECO:0000259" key="9">
    <source>
        <dbReference type="PROSITE" id="PS51864"/>
    </source>
</evidence>
<evidence type="ECO:0000256" key="8">
    <source>
        <dbReference type="RuleBase" id="RU361183"/>
    </source>
</evidence>
<keyword evidence="3 7" id="KW-0378">Hydrolase</keyword>
<feature type="chain" id="PRO_5038155036" description="Metalloendopeptidase" evidence="8">
    <location>
        <begin position="21"/>
        <end position="479"/>
    </location>
</feature>
<sequence length="479" mass="52675">MRLLFLSFFVILLAVVLIRAIPVSVDDEDNDEADFDSSTEMMMPRRSSYRNITHPVFASIEKINERIADYLYQSDILLTLEQVDDLLSQNTLNTDENDEDSDSSSSEEFETLEADTDVIHFLNGAGCFSSIGRVGGSQQLSVADGCEHLGFGILSHEIGHALGFWHEQARSDRDRFVKAPINKAVEVRVRENSAQCNFGCTLNALQIKTSINYKMTGMRVCCRDDNRNYIYQSEGNLMPILAEAYYRFSFKLQYRISPEDNEKSRDEMSTTEPANEPYQENECQAAGGVCKYSDDCNSGITDAMLCPKQSKSIHCCLAPSVTTTAARPKATGWNVFQEKECRAADGICQSSTRPCRGTSRGIFCPRQADATCCIPPFQEALCEAALGQCKHTSECRASLSVSALCPTQSDDVKCCIAYQPHQEIQCAAVGGKCTIAAPSACPRGRLLPSLCPMQPAGVACCAPRRPFQEQACQNAGGVC</sequence>
<dbReference type="Proteomes" id="UP000887566">
    <property type="component" value="Unplaced"/>
</dbReference>
<evidence type="ECO:0000256" key="1">
    <source>
        <dbReference type="ARBA" id="ARBA00022670"/>
    </source>
</evidence>
<feature type="domain" description="Peptidase M12A" evidence="9">
    <location>
        <begin position="41"/>
        <end position="178"/>
    </location>
</feature>
<feature type="active site" evidence="7">
    <location>
        <position position="157"/>
    </location>
</feature>
<evidence type="ECO:0000256" key="6">
    <source>
        <dbReference type="ARBA" id="ARBA00023157"/>
    </source>
</evidence>
<dbReference type="GO" id="GO:0006508">
    <property type="term" value="P:proteolysis"/>
    <property type="evidence" value="ECO:0007669"/>
    <property type="project" value="UniProtKB-KW"/>
</dbReference>
<dbReference type="PRINTS" id="PR00480">
    <property type="entry name" value="ASTACIN"/>
</dbReference>
<feature type="binding site" evidence="7">
    <location>
        <position position="156"/>
    </location>
    <ligand>
        <name>Zn(2+)</name>
        <dbReference type="ChEBI" id="CHEBI:29105"/>
        <note>catalytic</note>
    </ligand>
</feature>
<feature type="binding site" evidence="7">
    <location>
        <position position="166"/>
    </location>
    <ligand>
        <name>Zn(2+)</name>
        <dbReference type="ChEBI" id="CHEBI:29105"/>
        <note>catalytic</note>
    </ligand>
</feature>
<dbReference type="PANTHER" id="PTHR10127:SF780">
    <property type="entry name" value="METALLOENDOPEPTIDASE"/>
    <property type="match status" value="1"/>
</dbReference>
<keyword evidence="6" id="KW-1015">Disulfide bond</keyword>
<evidence type="ECO:0000256" key="2">
    <source>
        <dbReference type="ARBA" id="ARBA00022723"/>
    </source>
</evidence>
<reference evidence="11" key="1">
    <citation type="submission" date="2022-11" db="UniProtKB">
        <authorList>
            <consortium name="WormBaseParasite"/>
        </authorList>
    </citation>
    <scope>IDENTIFICATION</scope>
</reference>
<protein>
    <recommendedName>
        <fullName evidence="8">Metalloendopeptidase</fullName>
        <ecNumber evidence="8">3.4.24.-</ecNumber>
    </recommendedName>
</protein>
<dbReference type="InterPro" id="IPR024079">
    <property type="entry name" value="MetalloPept_cat_dom_sf"/>
</dbReference>
<dbReference type="Pfam" id="PF01400">
    <property type="entry name" value="Astacin"/>
    <property type="match status" value="1"/>
</dbReference>